<keyword evidence="2" id="KW-0472">Membrane</keyword>
<feature type="region of interest" description="Disordered" evidence="1">
    <location>
        <begin position="245"/>
        <end position="281"/>
    </location>
</feature>
<comment type="caution">
    <text evidence="4">The sequence shown here is derived from an EMBL/GenBank/DDBJ whole genome shotgun (WGS) entry which is preliminary data.</text>
</comment>
<reference evidence="5" key="1">
    <citation type="journal article" date="2019" name="Int. J. Syst. Evol. Microbiol.">
        <title>The Global Catalogue of Microorganisms (GCM) 10K type strain sequencing project: providing services to taxonomists for standard genome sequencing and annotation.</title>
        <authorList>
            <consortium name="The Broad Institute Genomics Platform"/>
            <consortium name="The Broad Institute Genome Sequencing Center for Infectious Disease"/>
            <person name="Wu L."/>
            <person name="Ma J."/>
        </authorList>
    </citation>
    <scope>NUCLEOTIDE SEQUENCE [LARGE SCALE GENOMIC DNA]</scope>
    <source>
        <strain evidence="5">JCM 31202</strain>
    </source>
</reference>
<feature type="compositionally biased region" description="Polar residues" evidence="1">
    <location>
        <begin position="271"/>
        <end position="281"/>
    </location>
</feature>
<sequence>MLDGTGASMRRGGRALPAIVGAAVGATLVIDVALLLSGHLEEPARPATPSAPGNLVSVAQGAAPPPPVVAPLTERRTADLLIAGEAALPGAAVERTRDLKGVTGVTVVDAANAEVGGRRLGLLGVDPSAFRAFTPRRTAESDQLWRTVASGGMAVSFELGRDRTFPLGTVVPAGRSAADGRVRVGAYASLGIEDVDAVVSREQARALGLPSGNALVVSAPKADLGKLAGRLKKVLPDGVKVARLRAAERAPEGEGGRDRPRVTGRPDGASGDSTPITGNRMTPTMRTLLLELNSVFGPFPTIGCFRFGADAQDHADGRACDFMQTAGGRLPSASARRHGDQVAAYTVANAERLGVSYVIWRQRIWNVARAGEGWRPMEDRGSITQNHYDHLHISVLR</sequence>
<gene>
    <name evidence="4" type="ORF">ACFQ11_28525</name>
</gene>
<keyword evidence="2" id="KW-0812">Transmembrane</keyword>
<feature type="domain" description="ARB-07466-like C-terminal" evidence="3">
    <location>
        <begin position="278"/>
        <end position="388"/>
    </location>
</feature>
<evidence type="ECO:0000259" key="3">
    <source>
        <dbReference type="Pfam" id="PF26571"/>
    </source>
</evidence>
<organism evidence="4 5">
    <name type="scientific">Actinomadura sediminis</name>
    <dbReference type="NCBI Taxonomy" id="1038904"/>
    <lineage>
        <taxon>Bacteria</taxon>
        <taxon>Bacillati</taxon>
        <taxon>Actinomycetota</taxon>
        <taxon>Actinomycetes</taxon>
        <taxon>Streptosporangiales</taxon>
        <taxon>Thermomonosporaceae</taxon>
        <taxon>Actinomadura</taxon>
    </lineage>
</organism>
<feature type="compositionally biased region" description="Basic and acidic residues" evidence="1">
    <location>
        <begin position="245"/>
        <end position="261"/>
    </location>
</feature>
<dbReference type="Proteomes" id="UP001596972">
    <property type="component" value="Unassembled WGS sequence"/>
</dbReference>
<evidence type="ECO:0000313" key="4">
    <source>
        <dbReference type="EMBL" id="MFD0904361.1"/>
    </source>
</evidence>
<name>A0ABW3EVX6_9ACTN</name>
<keyword evidence="5" id="KW-1185">Reference proteome</keyword>
<keyword evidence="2" id="KW-1133">Transmembrane helix</keyword>
<dbReference type="EMBL" id="JBHTJA010000083">
    <property type="protein sequence ID" value="MFD0904361.1"/>
    <property type="molecule type" value="Genomic_DNA"/>
</dbReference>
<dbReference type="Pfam" id="PF26571">
    <property type="entry name" value="VldE"/>
    <property type="match status" value="1"/>
</dbReference>
<protein>
    <recommendedName>
        <fullName evidence="3">ARB-07466-like C-terminal domain-containing protein</fullName>
    </recommendedName>
</protein>
<evidence type="ECO:0000256" key="1">
    <source>
        <dbReference type="SAM" id="MobiDB-lite"/>
    </source>
</evidence>
<dbReference type="InterPro" id="IPR058593">
    <property type="entry name" value="ARB_07466-like_C"/>
</dbReference>
<evidence type="ECO:0000256" key="2">
    <source>
        <dbReference type="SAM" id="Phobius"/>
    </source>
</evidence>
<accession>A0ABW3EVX6</accession>
<feature type="transmembrane region" description="Helical" evidence="2">
    <location>
        <begin position="15"/>
        <end position="36"/>
    </location>
</feature>
<proteinExistence type="predicted"/>
<evidence type="ECO:0000313" key="5">
    <source>
        <dbReference type="Proteomes" id="UP001596972"/>
    </source>
</evidence>